<dbReference type="PANTHER" id="PTHR28654">
    <property type="entry name" value="AXIN INTERACTOR, DORSALIZATION-ASSOCIATED PROTEIN"/>
    <property type="match status" value="1"/>
</dbReference>
<name>A0A8B7XYU8_ACAPL</name>
<evidence type="ECO:0000313" key="6">
    <source>
        <dbReference type="RefSeq" id="XP_022086074.1"/>
    </source>
</evidence>
<dbReference type="GO" id="GO:0048264">
    <property type="term" value="P:determination of ventral identity"/>
    <property type="evidence" value="ECO:0007669"/>
    <property type="project" value="TreeGrafter"/>
</dbReference>
<dbReference type="Pfam" id="PF08910">
    <property type="entry name" value="Aida_N"/>
    <property type="match status" value="1"/>
</dbReference>
<dbReference type="InterPro" id="IPR023421">
    <property type="entry name" value="AIDA_N"/>
</dbReference>
<dbReference type="GeneID" id="110976796"/>
<dbReference type="CTD" id="64853"/>
<dbReference type="InterPro" id="IPR025939">
    <property type="entry name" value="Aida_C"/>
</dbReference>
<dbReference type="InterPro" id="IPR036818">
    <property type="entry name" value="AIDA_N_sf"/>
</dbReference>
<dbReference type="AlphaFoldDB" id="A0A8B7XYU8"/>
<keyword evidence="5" id="KW-1185">Reference proteome</keyword>
<organism evidence="5 6">
    <name type="scientific">Acanthaster planci</name>
    <name type="common">Crown-of-thorns starfish</name>
    <dbReference type="NCBI Taxonomy" id="133434"/>
    <lineage>
        <taxon>Eukaryota</taxon>
        <taxon>Metazoa</taxon>
        <taxon>Echinodermata</taxon>
        <taxon>Eleutherozoa</taxon>
        <taxon>Asterozoa</taxon>
        <taxon>Asteroidea</taxon>
        <taxon>Valvatacea</taxon>
        <taxon>Valvatida</taxon>
        <taxon>Acanthasteridae</taxon>
        <taxon>Acanthaster</taxon>
    </lineage>
</organism>
<keyword evidence="2" id="KW-0217">Developmental protein</keyword>
<evidence type="ECO:0000256" key="2">
    <source>
        <dbReference type="ARBA" id="ARBA00022473"/>
    </source>
</evidence>
<dbReference type="FunFam" id="2.60.40.150:FF:000059">
    <property type="entry name" value="Axin interactor, dorsalization-associated protein"/>
    <property type="match status" value="1"/>
</dbReference>
<evidence type="ECO:0000313" key="5">
    <source>
        <dbReference type="Proteomes" id="UP000694845"/>
    </source>
</evidence>
<dbReference type="FunFam" id="1.20.120.360:FF:000001">
    <property type="entry name" value="Axin interactor, dorsalization-associated protein"/>
    <property type="match status" value="1"/>
</dbReference>
<dbReference type="RefSeq" id="XP_022086074.1">
    <property type="nucleotide sequence ID" value="XM_022230382.1"/>
</dbReference>
<dbReference type="OMA" id="KLHAAWC"/>
<evidence type="ECO:0000259" key="4">
    <source>
        <dbReference type="PROSITE" id="PS51911"/>
    </source>
</evidence>
<dbReference type="KEGG" id="aplc:110976796"/>
<evidence type="ECO:0000256" key="1">
    <source>
        <dbReference type="ARBA" id="ARBA00007205"/>
    </source>
</evidence>
<comment type="function">
    <text evidence="3">Acts as a ventralizing factor during embryogenesis. Inhibits axin-mediated JNK activation by binding axin and disrupting axin homodimerization. This in turn antagonizes a Wnt/beta-catenin-independent dorsalization pathway activated by AXIN/JNK-signaling.</text>
</comment>
<protein>
    <submittedName>
        <fullName evidence="6">Axin interactor, dorsalization-associated protein B-like</fullName>
    </submittedName>
</protein>
<dbReference type="PROSITE" id="PS51911">
    <property type="entry name" value="C2_AIDA"/>
    <property type="match status" value="1"/>
</dbReference>
<dbReference type="Pfam" id="PF14186">
    <property type="entry name" value="Aida_C2"/>
    <property type="match status" value="1"/>
</dbReference>
<dbReference type="GO" id="GO:0046329">
    <property type="term" value="P:negative regulation of JNK cascade"/>
    <property type="evidence" value="ECO:0007669"/>
    <property type="project" value="UniProtKB-ARBA"/>
</dbReference>
<dbReference type="Gene3D" id="1.20.120.360">
    <property type="entry name" value="Axin interactor, dorsalization-associated protein, N-terminal domain"/>
    <property type="match status" value="1"/>
</dbReference>
<comment type="similarity">
    <text evidence="1">Belongs to the AIDA family.</text>
</comment>
<gene>
    <name evidence="6" type="primary">LOC110976796</name>
</gene>
<dbReference type="Proteomes" id="UP000694845">
    <property type="component" value="Unplaced"/>
</dbReference>
<dbReference type="OrthoDB" id="428576at2759"/>
<feature type="domain" description="C2 Aida-type" evidence="4">
    <location>
        <begin position="163"/>
        <end position="310"/>
    </location>
</feature>
<sequence length="312" mass="35262">MGDKHKLVARWRASLTRGTGHDSWGQLVEAVDEYQMLSKQLLKETSHEATLFNDSQKRTLSKIAACLDLRGKALQSPDNTQGFTLEELKKVDSAFESLLSSSQSEFPVSVPVEAALFRPTVKSGNFELDLDGDEIDEDEEDETGRNKTSVIVSPGIKPLGKLFPMIPRERGSTNLIVRVEKIGLKDASTYLDPFIVISFKDNKGIDVSKPQETPVALRREDPYIIFGVDVHVQKSLEKLPKGTAIFFEFKHYKLKKRTISTKCFAFMEMDEIKPGPLVIELYQKPTDFRRKKLALLTTKPLYLHLYLNLIGD</sequence>
<dbReference type="PANTHER" id="PTHR28654:SF1">
    <property type="entry name" value="AXIN INTERACTOR, DORSALIZATION-ASSOCIATED PROTEIN"/>
    <property type="match status" value="1"/>
</dbReference>
<dbReference type="GO" id="GO:0016020">
    <property type="term" value="C:membrane"/>
    <property type="evidence" value="ECO:0007669"/>
    <property type="project" value="TreeGrafter"/>
</dbReference>
<evidence type="ECO:0000256" key="3">
    <source>
        <dbReference type="ARBA" id="ARBA00059715"/>
    </source>
</evidence>
<accession>A0A8B7XYU8</accession>
<dbReference type="GO" id="GO:0035091">
    <property type="term" value="F:phosphatidylinositol binding"/>
    <property type="evidence" value="ECO:0007669"/>
    <property type="project" value="TreeGrafter"/>
</dbReference>
<dbReference type="Gene3D" id="2.60.40.150">
    <property type="entry name" value="C2 domain"/>
    <property type="match status" value="1"/>
</dbReference>
<dbReference type="SUPFAM" id="SSF109779">
    <property type="entry name" value="Domain from hypothetical 2610208m17rik protein"/>
    <property type="match status" value="1"/>
</dbReference>
<reference evidence="6" key="1">
    <citation type="submission" date="2025-08" db="UniProtKB">
        <authorList>
            <consortium name="RefSeq"/>
        </authorList>
    </citation>
    <scope>IDENTIFICATION</scope>
</reference>
<proteinExistence type="inferred from homology"/>
<dbReference type="InterPro" id="IPR035892">
    <property type="entry name" value="C2_domain_sf"/>
</dbReference>